<keyword evidence="11" id="KW-0961">Cell wall biogenesis/degradation</keyword>
<dbReference type="Pfam" id="PF07943">
    <property type="entry name" value="PBP5_C"/>
    <property type="match status" value="1"/>
</dbReference>
<evidence type="ECO:0000256" key="3">
    <source>
        <dbReference type="ARBA" id="ARBA00007164"/>
    </source>
</evidence>
<evidence type="ECO:0000256" key="13">
    <source>
        <dbReference type="PIRSR" id="PIRSR618044-1"/>
    </source>
</evidence>
<dbReference type="RefSeq" id="WP_089023275.1">
    <property type="nucleotide sequence ID" value="NZ_NIQC01000009.1"/>
</dbReference>
<dbReference type="PANTHER" id="PTHR21581">
    <property type="entry name" value="D-ALANYL-D-ALANINE CARBOXYPEPTIDASE"/>
    <property type="match status" value="1"/>
</dbReference>
<feature type="active site" description="Acyl-ester intermediate" evidence="13">
    <location>
        <position position="68"/>
    </location>
</feature>
<keyword evidence="5 18" id="KW-0121">Carboxypeptidase</keyword>
<keyword evidence="6" id="KW-0645">Protease</keyword>
<evidence type="ECO:0000259" key="17">
    <source>
        <dbReference type="SMART" id="SM00936"/>
    </source>
</evidence>
<dbReference type="InterPro" id="IPR037167">
    <property type="entry name" value="Peptidase_S11_C_sf"/>
</dbReference>
<protein>
    <recommendedName>
        <fullName evidence="4">serine-type D-Ala-D-Ala carboxypeptidase</fullName>
        <ecNumber evidence="4">3.4.16.4</ecNumber>
    </recommendedName>
</protein>
<dbReference type="InterPro" id="IPR012907">
    <property type="entry name" value="Peptidase_S11_C"/>
</dbReference>
<gene>
    <name evidence="18" type="ORF">CDO51_05340</name>
</gene>
<comment type="pathway">
    <text evidence="2">Cell wall biogenesis; peptidoglycan biosynthesis.</text>
</comment>
<accession>A0A226BYH8</accession>
<name>A0A226BYH8_9FIRM</name>
<dbReference type="GO" id="GO:0009252">
    <property type="term" value="P:peptidoglycan biosynthetic process"/>
    <property type="evidence" value="ECO:0007669"/>
    <property type="project" value="UniProtKB-UniPathway"/>
</dbReference>
<evidence type="ECO:0000256" key="4">
    <source>
        <dbReference type="ARBA" id="ARBA00012448"/>
    </source>
</evidence>
<comment type="similarity">
    <text evidence="3 15">Belongs to the peptidase S11 family.</text>
</comment>
<proteinExistence type="inferred from homology"/>
<evidence type="ECO:0000256" key="9">
    <source>
        <dbReference type="ARBA" id="ARBA00022960"/>
    </source>
</evidence>
<dbReference type="Proteomes" id="UP000214588">
    <property type="component" value="Unassembled WGS sequence"/>
</dbReference>
<keyword evidence="9" id="KW-0133">Cell shape</keyword>
<evidence type="ECO:0000256" key="6">
    <source>
        <dbReference type="ARBA" id="ARBA00022670"/>
    </source>
</evidence>
<dbReference type="Gene3D" id="3.40.710.10">
    <property type="entry name" value="DD-peptidase/beta-lactamase superfamily"/>
    <property type="match status" value="1"/>
</dbReference>
<dbReference type="OrthoDB" id="9791132at2"/>
<evidence type="ECO:0000256" key="11">
    <source>
        <dbReference type="ARBA" id="ARBA00023316"/>
    </source>
</evidence>
<keyword evidence="19" id="KW-1185">Reference proteome</keyword>
<comment type="function">
    <text evidence="1">Removes C-terminal D-alanyl residues from sugar-peptide cell wall precursors.</text>
</comment>
<evidence type="ECO:0000256" key="15">
    <source>
        <dbReference type="RuleBase" id="RU004016"/>
    </source>
</evidence>
<evidence type="ECO:0000313" key="19">
    <source>
        <dbReference type="Proteomes" id="UP000214588"/>
    </source>
</evidence>
<evidence type="ECO:0000256" key="14">
    <source>
        <dbReference type="PIRSR" id="PIRSR618044-2"/>
    </source>
</evidence>
<feature type="binding site" evidence="14">
    <location>
        <position position="241"/>
    </location>
    <ligand>
        <name>substrate</name>
    </ligand>
</feature>
<keyword evidence="10" id="KW-0573">Peptidoglycan synthesis</keyword>
<dbReference type="GO" id="GO:0071555">
    <property type="term" value="P:cell wall organization"/>
    <property type="evidence" value="ECO:0007669"/>
    <property type="project" value="UniProtKB-KW"/>
</dbReference>
<organism evidence="18 19">
    <name type="scientific">Natranaerobius trueperi</name>
    <dbReference type="NCBI Taxonomy" id="759412"/>
    <lineage>
        <taxon>Bacteria</taxon>
        <taxon>Bacillati</taxon>
        <taxon>Bacillota</taxon>
        <taxon>Clostridia</taxon>
        <taxon>Natranaerobiales</taxon>
        <taxon>Natranaerobiaceae</taxon>
        <taxon>Natranaerobius</taxon>
    </lineage>
</organism>
<dbReference type="PANTHER" id="PTHR21581:SF6">
    <property type="entry name" value="TRAFFICKING PROTEIN PARTICLE COMPLEX SUBUNIT 12"/>
    <property type="match status" value="1"/>
</dbReference>
<dbReference type="Gene3D" id="2.60.410.10">
    <property type="entry name" value="D-Ala-D-Ala carboxypeptidase, C-terminal domain"/>
    <property type="match status" value="1"/>
</dbReference>
<keyword evidence="7" id="KW-0732">Signal</keyword>
<feature type="domain" description="Peptidase S11 D-Ala-D-Ala carboxypeptidase A C-terminal" evidence="17">
    <location>
        <begin position="291"/>
        <end position="381"/>
    </location>
</feature>
<dbReference type="UniPathway" id="UPA00219"/>
<evidence type="ECO:0000313" key="18">
    <source>
        <dbReference type="EMBL" id="OWZ83985.1"/>
    </source>
</evidence>
<feature type="active site" evidence="13">
    <location>
        <position position="128"/>
    </location>
</feature>
<keyword evidence="8" id="KW-0378">Hydrolase</keyword>
<keyword evidence="16" id="KW-1133">Transmembrane helix</keyword>
<dbReference type="SMART" id="SM00936">
    <property type="entry name" value="PBP5_C"/>
    <property type="match status" value="1"/>
</dbReference>
<evidence type="ECO:0000256" key="7">
    <source>
        <dbReference type="ARBA" id="ARBA00022729"/>
    </source>
</evidence>
<dbReference type="SUPFAM" id="SSF69189">
    <property type="entry name" value="Penicillin-binding protein associated domain"/>
    <property type="match status" value="1"/>
</dbReference>
<dbReference type="EMBL" id="NIQC01000009">
    <property type="protein sequence ID" value="OWZ83985.1"/>
    <property type="molecule type" value="Genomic_DNA"/>
</dbReference>
<dbReference type="InterPro" id="IPR001967">
    <property type="entry name" value="Peptidase_S11_N"/>
</dbReference>
<evidence type="ECO:0000256" key="16">
    <source>
        <dbReference type="SAM" id="Phobius"/>
    </source>
</evidence>
<comment type="catalytic activity">
    <reaction evidence="12">
        <text>Preferential cleavage: (Ac)2-L-Lys-D-Ala-|-D-Ala. Also transpeptidation of peptidyl-alanyl moieties that are N-acyl substituents of D-alanine.</text>
        <dbReference type="EC" id="3.4.16.4"/>
    </reaction>
</comment>
<dbReference type="InterPro" id="IPR015956">
    <property type="entry name" value="Peniciliin-bd_prot_C_sf"/>
</dbReference>
<evidence type="ECO:0000256" key="8">
    <source>
        <dbReference type="ARBA" id="ARBA00022801"/>
    </source>
</evidence>
<feature type="active site" description="Proton acceptor" evidence="13">
    <location>
        <position position="71"/>
    </location>
</feature>
<evidence type="ECO:0000256" key="5">
    <source>
        <dbReference type="ARBA" id="ARBA00022645"/>
    </source>
</evidence>
<comment type="caution">
    <text evidence="18">The sequence shown here is derived from an EMBL/GenBank/DDBJ whole genome shotgun (WGS) entry which is preliminary data.</text>
</comment>
<dbReference type="GO" id="GO:0008360">
    <property type="term" value="P:regulation of cell shape"/>
    <property type="evidence" value="ECO:0007669"/>
    <property type="project" value="UniProtKB-KW"/>
</dbReference>
<sequence>MSYSCTKIKTVVYFVIVIFTLSILLGSINPIYAKSEINLDSSIYLLGEPKSGVILEASNIHEEVYPASITKIMTLLLTLEALEKDQISLNDEVVVPKESEGIPGTTVFLSQGDKINVEDLITSLAVGSANDASVALAKHVSGTKENFVEDMNDRAKELGMKNTNFENPHGLHHDEHVTTAHDIFVMSKELDNYSQIYDWLSIWLIKDFLKGDKVSKDEEDGVYLSNTNRLINDYPGCDGYKTGFTEQAGHSISATAEQDGDRFIAIVMGEETSEDRFENAMKLLDYSFANYRTEKIFNKDDILAQTTIYKGEKDRLPLKAKQDMKLVLDEGEDEIELQEEYNIPEGVMAPIEKGEKVGNYKVLADDKQYEIDLVSAETIEEANFIDYMSKMINYWVKFGDNSSDD</sequence>
<keyword evidence="16" id="KW-0472">Membrane</keyword>
<evidence type="ECO:0000256" key="10">
    <source>
        <dbReference type="ARBA" id="ARBA00022984"/>
    </source>
</evidence>
<evidence type="ECO:0000256" key="1">
    <source>
        <dbReference type="ARBA" id="ARBA00003217"/>
    </source>
</evidence>
<feature type="transmembrane region" description="Helical" evidence="16">
    <location>
        <begin position="12"/>
        <end position="32"/>
    </location>
</feature>
<dbReference type="Pfam" id="PF00768">
    <property type="entry name" value="Peptidase_S11"/>
    <property type="match status" value="1"/>
</dbReference>
<dbReference type="AlphaFoldDB" id="A0A226BYH8"/>
<dbReference type="PRINTS" id="PR00725">
    <property type="entry name" value="DADACBPTASE1"/>
</dbReference>
<dbReference type="EC" id="3.4.16.4" evidence="4"/>
<keyword evidence="16" id="KW-0812">Transmembrane</keyword>
<evidence type="ECO:0000256" key="12">
    <source>
        <dbReference type="ARBA" id="ARBA00034000"/>
    </source>
</evidence>
<dbReference type="GO" id="GO:0006508">
    <property type="term" value="P:proteolysis"/>
    <property type="evidence" value="ECO:0007669"/>
    <property type="project" value="UniProtKB-KW"/>
</dbReference>
<evidence type="ECO:0000256" key="2">
    <source>
        <dbReference type="ARBA" id="ARBA00004752"/>
    </source>
</evidence>
<dbReference type="InterPro" id="IPR012338">
    <property type="entry name" value="Beta-lactam/transpept-like"/>
</dbReference>
<reference evidence="18 19" key="1">
    <citation type="submission" date="2017-06" db="EMBL/GenBank/DDBJ databases">
        <title>Draft Genome Sequence of Natranaerobius trueperi halophilic, alkalithermophilic bacteria from soda lakes.</title>
        <authorList>
            <person name="Zhao B."/>
        </authorList>
    </citation>
    <scope>NUCLEOTIDE SEQUENCE [LARGE SCALE GENOMIC DNA]</scope>
    <source>
        <strain evidence="18 19">DSM 18760</strain>
    </source>
</reference>
<dbReference type="GO" id="GO:0009002">
    <property type="term" value="F:serine-type D-Ala-D-Ala carboxypeptidase activity"/>
    <property type="evidence" value="ECO:0007669"/>
    <property type="project" value="UniProtKB-EC"/>
</dbReference>
<dbReference type="InterPro" id="IPR018044">
    <property type="entry name" value="Peptidase_S11"/>
</dbReference>
<dbReference type="SUPFAM" id="SSF56601">
    <property type="entry name" value="beta-lactamase/transpeptidase-like"/>
    <property type="match status" value="1"/>
</dbReference>